<organism evidence="1 2">
    <name type="scientific">Rubripirellula tenax</name>
    <dbReference type="NCBI Taxonomy" id="2528015"/>
    <lineage>
        <taxon>Bacteria</taxon>
        <taxon>Pseudomonadati</taxon>
        <taxon>Planctomycetota</taxon>
        <taxon>Planctomycetia</taxon>
        <taxon>Pirellulales</taxon>
        <taxon>Pirellulaceae</taxon>
        <taxon>Rubripirellula</taxon>
    </lineage>
</organism>
<evidence type="ECO:0000313" key="1">
    <source>
        <dbReference type="EMBL" id="TWU56735.1"/>
    </source>
</evidence>
<keyword evidence="2" id="KW-1185">Reference proteome</keyword>
<proteinExistence type="predicted"/>
<dbReference type="EMBL" id="SJPW01000003">
    <property type="protein sequence ID" value="TWU56735.1"/>
    <property type="molecule type" value="Genomic_DNA"/>
</dbReference>
<gene>
    <name evidence="1" type="ORF">Poly51_26520</name>
</gene>
<evidence type="ECO:0000313" key="2">
    <source>
        <dbReference type="Proteomes" id="UP000318288"/>
    </source>
</evidence>
<accession>A0A5C6F665</accession>
<dbReference type="RefSeq" id="WP_146458028.1">
    <property type="nucleotide sequence ID" value="NZ_SJPW01000003.1"/>
</dbReference>
<sequence length="167" mass="19379">MRFRRYLRFRLRTLLALPIVFSLGWYWCDAPNRAIRHLHDALASGDLQAANALIANARFVCDGTIVRLERSPSWPCDAQGHFVEPTHLPVDDYEEAWTVDATHFSELCNQTQVVVAYRSRYDWLLRRRTAMFYTPRPLSPDDEELMAMTLTGAAFHVTGSRIYIYPQ</sequence>
<dbReference type="Proteomes" id="UP000318288">
    <property type="component" value="Unassembled WGS sequence"/>
</dbReference>
<reference evidence="1 2" key="1">
    <citation type="submission" date="2019-02" db="EMBL/GenBank/DDBJ databases">
        <title>Deep-cultivation of Planctomycetes and their phenomic and genomic characterization uncovers novel biology.</title>
        <authorList>
            <person name="Wiegand S."/>
            <person name="Jogler M."/>
            <person name="Boedeker C."/>
            <person name="Pinto D."/>
            <person name="Vollmers J."/>
            <person name="Rivas-Marin E."/>
            <person name="Kohn T."/>
            <person name="Peeters S.H."/>
            <person name="Heuer A."/>
            <person name="Rast P."/>
            <person name="Oberbeckmann S."/>
            <person name="Bunk B."/>
            <person name="Jeske O."/>
            <person name="Meyerdierks A."/>
            <person name="Storesund J.E."/>
            <person name="Kallscheuer N."/>
            <person name="Luecker S."/>
            <person name="Lage O.M."/>
            <person name="Pohl T."/>
            <person name="Merkel B.J."/>
            <person name="Hornburger P."/>
            <person name="Mueller R.-W."/>
            <person name="Bruemmer F."/>
            <person name="Labrenz M."/>
            <person name="Spormann A.M."/>
            <person name="Op Den Camp H."/>
            <person name="Overmann J."/>
            <person name="Amann R."/>
            <person name="Jetten M.S.M."/>
            <person name="Mascher T."/>
            <person name="Medema M.H."/>
            <person name="Devos D.P."/>
            <person name="Kaster A.-K."/>
            <person name="Ovreas L."/>
            <person name="Rohde M."/>
            <person name="Galperin M.Y."/>
            <person name="Jogler C."/>
        </authorList>
    </citation>
    <scope>NUCLEOTIDE SEQUENCE [LARGE SCALE GENOMIC DNA]</scope>
    <source>
        <strain evidence="1 2">Poly51</strain>
    </source>
</reference>
<dbReference type="AlphaFoldDB" id="A0A5C6F665"/>
<comment type="caution">
    <text evidence="1">The sequence shown here is derived from an EMBL/GenBank/DDBJ whole genome shotgun (WGS) entry which is preliminary data.</text>
</comment>
<protein>
    <submittedName>
        <fullName evidence="1">Uncharacterized protein</fullName>
    </submittedName>
</protein>
<name>A0A5C6F665_9BACT</name>